<evidence type="ECO:0000259" key="1">
    <source>
        <dbReference type="PROSITE" id="PS50943"/>
    </source>
</evidence>
<dbReference type="EMBL" id="SOKJ01000247">
    <property type="protein sequence ID" value="TET10083.1"/>
    <property type="molecule type" value="Genomic_DNA"/>
</dbReference>
<proteinExistence type="predicted"/>
<comment type="caution">
    <text evidence="2">The sequence shown here is derived from an EMBL/GenBank/DDBJ whole genome shotgun (WGS) entry which is preliminary data.</text>
</comment>
<dbReference type="GO" id="GO:0003677">
    <property type="term" value="F:DNA binding"/>
    <property type="evidence" value="ECO:0007669"/>
    <property type="project" value="InterPro"/>
</dbReference>
<dbReference type="Pfam" id="PF01381">
    <property type="entry name" value="HTH_3"/>
    <property type="match status" value="1"/>
</dbReference>
<dbReference type="PROSITE" id="PS50943">
    <property type="entry name" value="HTH_CROC1"/>
    <property type="match status" value="1"/>
</dbReference>
<dbReference type="Proteomes" id="UP000316360">
    <property type="component" value="Unassembled WGS sequence"/>
</dbReference>
<organism evidence="2 3">
    <name type="scientific">Aerophobetes bacterium</name>
    <dbReference type="NCBI Taxonomy" id="2030807"/>
    <lineage>
        <taxon>Bacteria</taxon>
        <taxon>Candidatus Aerophobota</taxon>
    </lineage>
</organism>
<dbReference type="SMART" id="SM00530">
    <property type="entry name" value="HTH_XRE"/>
    <property type="match status" value="1"/>
</dbReference>
<evidence type="ECO:0000313" key="2">
    <source>
        <dbReference type="EMBL" id="TET10083.1"/>
    </source>
</evidence>
<sequence>MIPLTLQELSRASGISASHLGRIEKGNRFPSARILQKIAKPLGFEEGDLFTLAGFLSPQPSVVVERPSYGQLHPYVAELLSQEPVETQHAVIAIYNILKRFAREYQFNLDFTEYARRRYPELDEDVITMIEDLIKRGTK</sequence>
<accession>A0A523RWD4</accession>
<dbReference type="SUPFAM" id="SSF47413">
    <property type="entry name" value="lambda repressor-like DNA-binding domains"/>
    <property type="match status" value="1"/>
</dbReference>
<protein>
    <submittedName>
        <fullName evidence="2">XRE family transcriptional regulator</fullName>
    </submittedName>
</protein>
<dbReference type="InterPro" id="IPR010982">
    <property type="entry name" value="Lambda_DNA-bd_dom_sf"/>
</dbReference>
<evidence type="ECO:0000313" key="3">
    <source>
        <dbReference type="Proteomes" id="UP000316360"/>
    </source>
</evidence>
<dbReference type="AlphaFoldDB" id="A0A523RWD4"/>
<dbReference type="CDD" id="cd00093">
    <property type="entry name" value="HTH_XRE"/>
    <property type="match status" value="1"/>
</dbReference>
<dbReference type="InterPro" id="IPR001387">
    <property type="entry name" value="Cro/C1-type_HTH"/>
</dbReference>
<dbReference type="Gene3D" id="1.10.260.40">
    <property type="entry name" value="lambda repressor-like DNA-binding domains"/>
    <property type="match status" value="1"/>
</dbReference>
<gene>
    <name evidence="2" type="ORF">E3J84_04475</name>
</gene>
<reference evidence="2 3" key="1">
    <citation type="submission" date="2019-03" db="EMBL/GenBank/DDBJ databases">
        <title>Metabolic potential of uncultured bacteria and archaea associated with petroleum seepage in deep-sea sediments.</title>
        <authorList>
            <person name="Dong X."/>
            <person name="Hubert C."/>
        </authorList>
    </citation>
    <scope>NUCLEOTIDE SEQUENCE [LARGE SCALE GENOMIC DNA]</scope>
    <source>
        <strain evidence="2">E44_bin7</strain>
    </source>
</reference>
<name>A0A523RWD4_UNCAE</name>
<feature type="domain" description="HTH cro/C1-type" evidence="1">
    <location>
        <begin position="4"/>
        <end position="49"/>
    </location>
</feature>